<dbReference type="SUPFAM" id="SSF82171">
    <property type="entry name" value="DPP6 N-terminal domain-like"/>
    <property type="match status" value="1"/>
</dbReference>
<feature type="signal peptide" evidence="2">
    <location>
        <begin position="1"/>
        <end position="21"/>
    </location>
</feature>
<dbReference type="InterPro" id="IPR001375">
    <property type="entry name" value="Peptidase_S9_cat"/>
</dbReference>
<dbReference type="PANTHER" id="PTHR42776:SF27">
    <property type="entry name" value="DIPEPTIDYL PEPTIDASE FAMILY MEMBER 6"/>
    <property type="match status" value="1"/>
</dbReference>
<evidence type="ECO:0000256" key="2">
    <source>
        <dbReference type="SAM" id="SignalP"/>
    </source>
</evidence>
<dbReference type="EMBL" id="AWFG01000029">
    <property type="protein sequence ID" value="KCZ57690.1"/>
    <property type="molecule type" value="Genomic_DNA"/>
</dbReference>
<dbReference type="Proteomes" id="UP000027190">
    <property type="component" value="Unassembled WGS sequence"/>
</dbReference>
<name>A0A062UNM3_9PROT</name>
<organism evidence="4 5">
    <name type="scientific">Hyphomonas chukchiensis</name>
    <dbReference type="NCBI Taxonomy" id="1280947"/>
    <lineage>
        <taxon>Bacteria</taxon>
        <taxon>Pseudomonadati</taxon>
        <taxon>Pseudomonadota</taxon>
        <taxon>Alphaproteobacteria</taxon>
        <taxon>Hyphomonadales</taxon>
        <taxon>Hyphomonadaceae</taxon>
        <taxon>Hyphomonas</taxon>
    </lineage>
</organism>
<dbReference type="SUPFAM" id="SSF53474">
    <property type="entry name" value="alpha/beta-Hydrolases"/>
    <property type="match status" value="1"/>
</dbReference>
<evidence type="ECO:0000259" key="3">
    <source>
        <dbReference type="Pfam" id="PF00326"/>
    </source>
</evidence>
<proteinExistence type="predicted"/>
<accession>A0A062UNM3</accession>
<gene>
    <name evidence="4" type="ORF">HY30_17360</name>
</gene>
<feature type="chain" id="PRO_5001614884" description="Peptidase S9 prolyl oligopeptidase catalytic domain-containing protein" evidence="2">
    <location>
        <begin position="22"/>
        <end position="845"/>
    </location>
</feature>
<dbReference type="PANTHER" id="PTHR42776">
    <property type="entry name" value="SERINE PEPTIDASE S9 FAMILY MEMBER"/>
    <property type="match status" value="1"/>
</dbReference>
<dbReference type="AlphaFoldDB" id="A0A062UNM3"/>
<sequence>MRLGLIFVVLLVLLGSGPAAVAEHKGVSVDDMMKVEGLGSALIDPAGRWLVYERLRPYDQIPDYSFRTYAFGKSGHQLWRYDLARGGEPHPLPGIDPEPHAWLGGFSPSGRFLTVMQYRFGDLSIAAYDMQGEASVTFEQAPAFSRTGEYGPVWISGTELVFAALPAGQQPLATSVRALTGKRLSSAWQAAWTNSGPTADEVRTVPRDGPGGPAPGQLVRADAMSGKTTVLADGLYADLRLSADGRMLAALGVSQPDPADPAALVETDRRHYTLTVFDLTSGLPKLLAPGLEFMPYTITWDPGGHRLAAFGWERGGDPRSGRFHVVDLSTGRVTRYDHDGLDLVSERERGWLQRPERTVFLGDDLALFAREIPESEDQAPRFTYQDIRPDHLPAPDWYRLSADGRHANLTRGLADVSGVPVHAGEGHLTVWAQDGVYRLGETGARRRLSAGVSGRFRFLAPGTFTARRGVARPEFADEAMFTVRQDGGSQIVMLDLRKGEEGKSVSIRAPAADALPLAGSLMAGSVVFEAADGPVTRLLAGRTGSHDPPEEITRLNSHLEGVDFGTWKRVAYDVADPEGLLPPQPLESCLLLPPGTDSSAPLPLIVDVYPGSAGICPGAGQKIAYPDPHSPYLWAGQGYAYARVATPTGLIRTPEGPIAGLPAVIDAGVEAIIGTGLVDPERIALHGFSQGAVSALFVAAHSNRYKAVIAKNGWADLFSHYFGGSGVYAYFYGDFGSYLGYDSVAGSDFGIGRTPFEDPDMYYRNSPVFLAPDIDTPVLLMHSDLDSFDMAQFDEMFGALQRAGKDARYVRYWGEGHGPSSPANIRDMWARMGSFLAEHGVAPDE</sequence>
<evidence type="ECO:0000313" key="4">
    <source>
        <dbReference type="EMBL" id="KCZ57690.1"/>
    </source>
</evidence>
<protein>
    <recommendedName>
        <fullName evidence="3">Peptidase S9 prolyl oligopeptidase catalytic domain-containing protein</fullName>
    </recommendedName>
</protein>
<keyword evidence="1" id="KW-0378">Hydrolase</keyword>
<reference evidence="4 5" key="1">
    <citation type="journal article" date="2014" name="Antonie Van Leeuwenhoek">
        <title>Hyphomonas beringensis sp. nov. and Hyphomonas chukchiensis sp. nov., isolated from surface seawater of the Bering Sea and Chukchi Sea.</title>
        <authorList>
            <person name="Li C."/>
            <person name="Lai Q."/>
            <person name="Li G."/>
            <person name="Dong C."/>
            <person name="Wang J."/>
            <person name="Liao Y."/>
            <person name="Shao Z."/>
        </authorList>
    </citation>
    <scope>NUCLEOTIDE SEQUENCE [LARGE SCALE GENOMIC DNA]</scope>
    <source>
        <strain evidence="4 5">BH-BN04-4</strain>
    </source>
</reference>
<evidence type="ECO:0000313" key="5">
    <source>
        <dbReference type="Proteomes" id="UP000027190"/>
    </source>
</evidence>
<dbReference type="eggNOG" id="COG1506">
    <property type="taxonomic scope" value="Bacteria"/>
</dbReference>
<comment type="caution">
    <text evidence="4">The sequence shown here is derived from an EMBL/GenBank/DDBJ whole genome shotgun (WGS) entry which is preliminary data.</text>
</comment>
<dbReference type="Gene3D" id="3.40.50.1820">
    <property type="entry name" value="alpha/beta hydrolase"/>
    <property type="match status" value="1"/>
</dbReference>
<keyword evidence="5" id="KW-1185">Reference proteome</keyword>
<dbReference type="GO" id="GO:0006508">
    <property type="term" value="P:proteolysis"/>
    <property type="evidence" value="ECO:0007669"/>
    <property type="project" value="InterPro"/>
</dbReference>
<dbReference type="Pfam" id="PF00326">
    <property type="entry name" value="Peptidase_S9"/>
    <property type="match status" value="1"/>
</dbReference>
<dbReference type="PATRIC" id="fig|1280947.3.peg.2052"/>
<keyword evidence="2" id="KW-0732">Signal</keyword>
<dbReference type="STRING" id="1280947.HY30_17360"/>
<feature type="domain" description="Peptidase S9 prolyl oligopeptidase catalytic" evidence="3">
    <location>
        <begin position="667"/>
        <end position="839"/>
    </location>
</feature>
<evidence type="ECO:0000256" key="1">
    <source>
        <dbReference type="ARBA" id="ARBA00022801"/>
    </source>
</evidence>
<dbReference type="GO" id="GO:0004252">
    <property type="term" value="F:serine-type endopeptidase activity"/>
    <property type="evidence" value="ECO:0007669"/>
    <property type="project" value="TreeGrafter"/>
</dbReference>
<dbReference type="InterPro" id="IPR029058">
    <property type="entry name" value="AB_hydrolase_fold"/>
</dbReference>